<protein>
    <submittedName>
        <fullName evidence="2">Pxr1</fullName>
    </submittedName>
</protein>
<dbReference type="AlphaFoldDB" id="V8NAF4"/>
<sequence>MSSKKNQKPSSLLQDIGLGEQEEPGKTSFALQQDGRYSPSLLSLSTTWWNDGLWRPASLCQLPWQQQLQGLAWISSSSREAEMPFSKYEDETASPKPNESSKMPNTQARVPLGICGEHLTSLSHFTAQARAANGISPSISKQGDKGDPNRSGINISLSSLTLSTPALPINLPPKLGALFVFGKTFQSIHMHRTKQCFLSNPREPLQAGGMVSRSKKHTWEENKKMKGEREERKGGGKEGGREEAGREDRRDGRERKKEKKGRKEGRKEKRKKKKEKRRQEREKARNKKEGKKEKRKEGKKEMEERKKGKKEDKKEGKKERKRQKDRKTERQKDRKTERKKERKKERKEGRKAPGTTSWQSWKKLDLQTKIDPWTKPDLLRCQAKKLASERDKWCWPNFAKCCMLVEGHTRVSA</sequence>
<keyword evidence="3" id="KW-1185">Reference proteome</keyword>
<accession>V8NAF4</accession>
<feature type="compositionally biased region" description="Basic and acidic residues" evidence="1">
    <location>
        <begin position="290"/>
        <end position="318"/>
    </location>
</feature>
<feature type="compositionally biased region" description="Basic and acidic residues" evidence="1">
    <location>
        <begin position="217"/>
        <end position="255"/>
    </location>
</feature>
<feature type="compositionally biased region" description="Basic and acidic residues" evidence="1">
    <location>
        <begin position="326"/>
        <end position="339"/>
    </location>
</feature>
<feature type="compositionally biased region" description="Basic residues" evidence="1">
    <location>
        <begin position="256"/>
        <end position="276"/>
    </location>
</feature>
<evidence type="ECO:0000313" key="2">
    <source>
        <dbReference type="EMBL" id="ETE58633.1"/>
    </source>
</evidence>
<organism evidence="2 3">
    <name type="scientific">Ophiophagus hannah</name>
    <name type="common">King cobra</name>
    <name type="synonym">Naja hannah</name>
    <dbReference type="NCBI Taxonomy" id="8665"/>
    <lineage>
        <taxon>Eukaryota</taxon>
        <taxon>Metazoa</taxon>
        <taxon>Chordata</taxon>
        <taxon>Craniata</taxon>
        <taxon>Vertebrata</taxon>
        <taxon>Euteleostomi</taxon>
        <taxon>Lepidosauria</taxon>
        <taxon>Squamata</taxon>
        <taxon>Bifurcata</taxon>
        <taxon>Unidentata</taxon>
        <taxon>Episquamata</taxon>
        <taxon>Toxicofera</taxon>
        <taxon>Serpentes</taxon>
        <taxon>Colubroidea</taxon>
        <taxon>Elapidae</taxon>
        <taxon>Elapinae</taxon>
        <taxon>Ophiophagus</taxon>
    </lineage>
</organism>
<feature type="compositionally biased region" description="Polar residues" evidence="1">
    <location>
        <begin position="95"/>
        <end position="106"/>
    </location>
</feature>
<feature type="compositionally biased region" description="Polar residues" evidence="1">
    <location>
        <begin position="1"/>
        <end position="13"/>
    </location>
</feature>
<gene>
    <name evidence="2" type="primary">PXR1</name>
    <name evidence="2" type="ORF">L345_15646</name>
</gene>
<feature type="non-terminal residue" evidence="2">
    <location>
        <position position="1"/>
    </location>
</feature>
<evidence type="ECO:0000256" key="1">
    <source>
        <dbReference type="SAM" id="MobiDB-lite"/>
    </source>
</evidence>
<feature type="region of interest" description="Disordered" evidence="1">
    <location>
        <begin position="1"/>
        <end position="32"/>
    </location>
</feature>
<name>V8NAF4_OPHHA</name>
<feature type="region of interest" description="Disordered" evidence="1">
    <location>
        <begin position="199"/>
        <end position="363"/>
    </location>
</feature>
<proteinExistence type="predicted"/>
<reference evidence="2 3" key="1">
    <citation type="journal article" date="2013" name="Proc. Natl. Acad. Sci. U.S.A.">
        <title>The king cobra genome reveals dynamic gene evolution and adaptation in the snake venom system.</title>
        <authorList>
            <person name="Vonk F.J."/>
            <person name="Casewell N.R."/>
            <person name="Henkel C.V."/>
            <person name="Heimberg A.M."/>
            <person name="Jansen H.J."/>
            <person name="McCleary R.J."/>
            <person name="Kerkkamp H.M."/>
            <person name="Vos R.A."/>
            <person name="Guerreiro I."/>
            <person name="Calvete J.J."/>
            <person name="Wuster W."/>
            <person name="Woods A.E."/>
            <person name="Logan J.M."/>
            <person name="Harrison R.A."/>
            <person name="Castoe T.A."/>
            <person name="de Koning A.P."/>
            <person name="Pollock D.D."/>
            <person name="Yandell M."/>
            <person name="Calderon D."/>
            <person name="Renjifo C."/>
            <person name="Currier R.B."/>
            <person name="Salgado D."/>
            <person name="Pla D."/>
            <person name="Sanz L."/>
            <person name="Hyder A.S."/>
            <person name="Ribeiro J.M."/>
            <person name="Arntzen J.W."/>
            <person name="van den Thillart G.E."/>
            <person name="Boetzer M."/>
            <person name="Pirovano W."/>
            <person name="Dirks R.P."/>
            <person name="Spaink H.P."/>
            <person name="Duboule D."/>
            <person name="McGlinn E."/>
            <person name="Kini R.M."/>
            <person name="Richardson M.K."/>
        </authorList>
    </citation>
    <scope>NUCLEOTIDE SEQUENCE</scope>
    <source>
        <tissue evidence="2">Blood</tissue>
    </source>
</reference>
<dbReference type="EMBL" id="AZIM01006490">
    <property type="protein sequence ID" value="ETE58633.1"/>
    <property type="molecule type" value="Genomic_DNA"/>
</dbReference>
<feature type="region of interest" description="Disordered" evidence="1">
    <location>
        <begin position="84"/>
        <end position="106"/>
    </location>
</feature>
<dbReference type="Proteomes" id="UP000018936">
    <property type="component" value="Unassembled WGS sequence"/>
</dbReference>
<comment type="caution">
    <text evidence="2">The sequence shown here is derived from an EMBL/GenBank/DDBJ whole genome shotgun (WGS) entry which is preliminary data.</text>
</comment>
<evidence type="ECO:0000313" key="3">
    <source>
        <dbReference type="Proteomes" id="UP000018936"/>
    </source>
</evidence>